<reference evidence="2 3" key="1">
    <citation type="submission" date="2024-09" db="EMBL/GenBank/DDBJ databases">
        <authorList>
            <person name="Sun Q."/>
            <person name="Mori K."/>
        </authorList>
    </citation>
    <scope>NUCLEOTIDE SEQUENCE [LARGE SCALE GENOMIC DNA]</scope>
    <source>
        <strain evidence="2 3">CCM 3426</strain>
    </source>
</reference>
<dbReference type="Proteomes" id="UP001589647">
    <property type="component" value="Unassembled WGS sequence"/>
</dbReference>
<gene>
    <name evidence="2" type="ORF">ACFFV7_39040</name>
</gene>
<dbReference type="Pfam" id="PF00196">
    <property type="entry name" value="GerE"/>
    <property type="match status" value="1"/>
</dbReference>
<keyword evidence="3" id="KW-1185">Reference proteome</keyword>
<protein>
    <submittedName>
        <fullName evidence="2">LuxR C-terminal-related transcriptional regulator</fullName>
    </submittedName>
</protein>
<dbReference type="InterPro" id="IPR051797">
    <property type="entry name" value="TrmB-like"/>
</dbReference>
<proteinExistence type="predicted"/>
<organism evidence="2 3">
    <name type="scientific">Nonomuraea spiralis</name>
    <dbReference type="NCBI Taxonomy" id="46182"/>
    <lineage>
        <taxon>Bacteria</taxon>
        <taxon>Bacillati</taxon>
        <taxon>Actinomycetota</taxon>
        <taxon>Actinomycetes</taxon>
        <taxon>Streptosporangiales</taxon>
        <taxon>Streptosporangiaceae</taxon>
        <taxon>Nonomuraea</taxon>
    </lineage>
</organism>
<dbReference type="PANTHER" id="PTHR34293:SF1">
    <property type="entry name" value="HTH-TYPE TRANSCRIPTIONAL REGULATOR TRMBL2"/>
    <property type="match status" value="1"/>
</dbReference>
<evidence type="ECO:0000313" key="2">
    <source>
        <dbReference type="EMBL" id="MFB9207238.1"/>
    </source>
</evidence>
<dbReference type="InterPro" id="IPR036388">
    <property type="entry name" value="WH-like_DNA-bd_sf"/>
</dbReference>
<evidence type="ECO:0000259" key="1">
    <source>
        <dbReference type="SMART" id="SM00421"/>
    </source>
</evidence>
<dbReference type="InterPro" id="IPR000792">
    <property type="entry name" value="Tscrpt_reg_LuxR_C"/>
</dbReference>
<dbReference type="EMBL" id="JBHMEI010000048">
    <property type="protein sequence ID" value="MFB9207238.1"/>
    <property type="molecule type" value="Genomic_DNA"/>
</dbReference>
<dbReference type="SUPFAM" id="SSF46894">
    <property type="entry name" value="C-terminal effector domain of the bipartite response regulators"/>
    <property type="match status" value="1"/>
</dbReference>
<dbReference type="Gene3D" id="1.10.10.10">
    <property type="entry name" value="Winged helix-like DNA-binding domain superfamily/Winged helix DNA-binding domain"/>
    <property type="match status" value="1"/>
</dbReference>
<feature type="domain" description="HTH luxR-type" evidence="1">
    <location>
        <begin position="245"/>
        <end position="302"/>
    </location>
</feature>
<dbReference type="PANTHER" id="PTHR34293">
    <property type="entry name" value="HTH-TYPE TRANSCRIPTIONAL REGULATOR TRMBL2"/>
    <property type="match status" value="1"/>
</dbReference>
<sequence length="311" mass="33781">MSELSDEAVQIYLHVVRHGGTTLAELREGLRLREPPARATTWLTGMGLLRADAGGRLHAIGPALVAAGTLQEEARLRLEQLRLERTRSVLAEFGPLYVQALDGWRERAVTAVPMAEAEALLDSELSACAEEVAVAQPGEEPVAPGLRRALERGVAVRLLCPHAHRRIARSRQDVLDLSGMGAQVRSVAEVPARVFVLDARVALVPASGEPATMLVVREPTLVAFVHRVFESYWTSGEQFAAEYSAPVLDDLRSTILAMLAEGAKDEFIARAIGLSVRSCRRHIAEIMKTLGAQSRFQAGYLAKELAPSAEE</sequence>
<evidence type="ECO:0000313" key="3">
    <source>
        <dbReference type="Proteomes" id="UP001589647"/>
    </source>
</evidence>
<name>A0ABV5IRV3_9ACTN</name>
<dbReference type="SUPFAM" id="SSF56024">
    <property type="entry name" value="Phospholipase D/nuclease"/>
    <property type="match status" value="1"/>
</dbReference>
<accession>A0ABV5IRV3</accession>
<dbReference type="RefSeq" id="WP_189653868.1">
    <property type="nucleotide sequence ID" value="NZ_BMRC01000050.1"/>
</dbReference>
<dbReference type="InterPro" id="IPR016032">
    <property type="entry name" value="Sig_transdc_resp-reg_C-effctor"/>
</dbReference>
<comment type="caution">
    <text evidence="2">The sequence shown here is derived from an EMBL/GenBank/DDBJ whole genome shotgun (WGS) entry which is preliminary data.</text>
</comment>
<dbReference type="SMART" id="SM00421">
    <property type="entry name" value="HTH_LUXR"/>
    <property type="match status" value="1"/>
</dbReference>